<dbReference type="Pfam" id="PF12439">
    <property type="entry name" value="GDE_N"/>
    <property type="match status" value="1"/>
</dbReference>
<dbReference type="Proteomes" id="UP001240236">
    <property type="component" value="Unassembled WGS sequence"/>
</dbReference>
<proteinExistence type="predicted"/>
<dbReference type="SUPFAM" id="SSF48208">
    <property type="entry name" value="Six-hairpin glycosidases"/>
    <property type="match status" value="1"/>
</dbReference>
<dbReference type="GO" id="GO:0005980">
    <property type="term" value="P:glycogen catabolic process"/>
    <property type="evidence" value="ECO:0007669"/>
    <property type="project" value="InterPro"/>
</dbReference>
<dbReference type="Gene3D" id="1.50.10.10">
    <property type="match status" value="1"/>
</dbReference>
<dbReference type="PANTHER" id="PTHR10569">
    <property type="entry name" value="GLYCOGEN DEBRANCHING ENZYME"/>
    <property type="match status" value="1"/>
</dbReference>
<dbReference type="InterPro" id="IPR012341">
    <property type="entry name" value="6hp_glycosidase-like_sf"/>
</dbReference>
<gene>
    <name evidence="3" type="ORF">J2S42_006337</name>
</gene>
<organism evidence="3 4">
    <name type="scientific">Catenuloplanes indicus</name>
    <dbReference type="NCBI Taxonomy" id="137267"/>
    <lineage>
        <taxon>Bacteria</taxon>
        <taxon>Bacillati</taxon>
        <taxon>Actinomycetota</taxon>
        <taxon>Actinomycetes</taxon>
        <taxon>Micromonosporales</taxon>
        <taxon>Micromonosporaceae</taxon>
        <taxon>Catenuloplanes</taxon>
    </lineage>
</organism>
<dbReference type="InterPro" id="IPR008928">
    <property type="entry name" value="6-hairpin_glycosidase_sf"/>
</dbReference>
<dbReference type="InterPro" id="IPR032790">
    <property type="entry name" value="GDE_C"/>
</dbReference>
<comment type="caution">
    <text evidence="3">The sequence shown here is derived from an EMBL/GenBank/DDBJ whole genome shotgun (WGS) entry which is preliminary data.</text>
</comment>
<dbReference type="GO" id="GO:0004134">
    <property type="term" value="F:4-alpha-glucanotransferase activity"/>
    <property type="evidence" value="ECO:0007669"/>
    <property type="project" value="InterPro"/>
</dbReference>
<dbReference type="PANTHER" id="PTHR10569:SF2">
    <property type="entry name" value="GLYCOGEN DEBRANCHING ENZYME"/>
    <property type="match status" value="1"/>
</dbReference>
<dbReference type="RefSeq" id="WP_307245053.1">
    <property type="nucleotide sequence ID" value="NZ_JAUSUZ010000001.1"/>
</dbReference>
<evidence type="ECO:0000313" key="4">
    <source>
        <dbReference type="Proteomes" id="UP001240236"/>
    </source>
</evidence>
<protein>
    <submittedName>
        <fullName evidence="3">Glycogen debranching enzyme</fullName>
    </submittedName>
</protein>
<dbReference type="Pfam" id="PF06202">
    <property type="entry name" value="GDE_C"/>
    <property type="match status" value="1"/>
</dbReference>
<feature type="domain" description="Glycogen debranching enzyme bacterial and archaeal type N-terminal" evidence="2">
    <location>
        <begin position="25"/>
        <end position="235"/>
    </location>
</feature>
<dbReference type="AlphaFoldDB" id="A0AAE3W4H0"/>
<keyword evidence="4" id="KW-1185">Reference proteome</keyword>
<evidence type="ECO:0000259" key="2">
    <source>
        <dbReference type="Pfam" id="PF12439"/>
    </source>
</evidence>
<evidence type="ECO:0000259" key="1">
    <source>
        <dbReference type="Pfam" id="PF06202"/>
    </source>
</evidence>
<evidence type="ECO:0000313" key="3">
    <source>
        <dbReference type="EMBL" id="MDQ0369668.1"/>
    </source>
</evidence>
<dbReference type="GO" id="GO:0004135">
    <property type="term" value="F:amylo-alpha-1,6-glucosidase activity"/>
    <property type="evidence" value="ECO:0007669"/>
    <property type="project" value="InterPro"/>
</dbReference>
<accession>A0AAE3W4H0</accession>
<name>A0AAE3W4H0_9ACTN</name>
<sequence length="684" mass="72328">MLLNAPLIFGPQVCASLSEGAGASREWLVPDGVGGYAMGTVSGLRTRRYHALLAVADAALTERHVALASLDATVTLPSGARVQLYTHEWASGAVAPDGHAYLELFELADGLPRWRWRIGDVVLERELAMAHGQPSLGVVHRLISAPGPVHLSLAAMCTWRDAHGERRADGTPLTVETVADGVVVENAYRLAGPGWTAAGQWHLDAFARAEAERGLNPVEDLWHAGSFTATLEVGRALEVSAWAGDLGERPPPAATIVAAAHDRAHKLVTGADPADSTAATLALAADAFIVDTASGPDVVAGYPWFTAYLGDTMTAYEGLFLDTGRGSEGAALLQARVNAAVEAADAGLLHDPVDGPLWLVHAVERHVTRLGDTDLAAALADPLTDLLLRHVGLGQATRPAPREQKPAEARSALAAMLQTPTQALTPITPAQRQAPVLLVNESDGLLRHDSERNALTWMNARLNGVAVTPRTGKPVEVNALWINALAGLTGLLRAAGRENPDLTKAHETALASFQRRFVAEEGWLYDVVDAPPALYPLGGTAHDDVCLRPNQLLAFSLPHAPLRGEAEPRPINVAGSALLTPMGVRSLAPSEYGYMGTHRGNRIVRDAAYHQGVVWPWLVGPYLDACIAAGLPTDGVLTGLEAHLGEWGLGSVSETAEGDAPHAATGCPFSARSVAELNRIRHRL</sequence>
<dbReference type="InterPro" id="IPR010401">
    <property type="entry name" value="AGL/Gdb1"/>
</dbReference>
<dbReference type="EMBL" id="JAUSUZ010000001">
    <property type="protein sequence ID" value="MDQ0369668.1"/>
    <property type="molecule type" value="Genomic_DNA"/>
</dbReference>
<dbReference type="InterPro" id="IPR024742">
    <property type="entry name" value="Glycogen_debranch_N"/>
</dbReference>
<feature type="domain" description="Glycogen debranching enzyme C-terminal" evidence="1">
    <location>
        <begin position="284"/>
        <end position="678"/>
    </location>
</feature>
<reference evidence="3 4" key="1">
    <citation type="submission" date="2023-07" db="EMBL/GenBank/DDBJ databases">
        <title>Sequencing the genomes of 1000 actinobacteria strains.</title>
        <authorList>
            <person name="Klenk H.-P."/>
        </authorList>
    </citation>
    <scope>NUCLEOTIDE SEQUENCE [LARGE SCALE GENOMIC DNA]</scope>
    <source>
        <strain evidence="3 4">DSM 44709</strain>
    </source>
</reference>